<gene>
    <name evidence="2" type="ORF">BN2614_LOCUS2</name>
</gene>
<keyword evidence="3" id="KW-1185">Reference proteome</keyword>
<name>A0A9X9LGJ8_GULGU</name>
<accession>A0A9X9LGJ8</accession>
<comment type="caution">
    <text evidence="2">The sequence shown here is derived from an EMBL/GenBank/DDBJ whole genome shotgun (WGS) entry which is preliminary data.</text>
</comment>
<organism evidence="2 3">
    <name type="scientific">Gulo gulo</name>
    <name type="common">Wolverine</name>
    <name type="synonym">Gluton</name>
    <dbReference type="NCBI Taxonomy" id="48420"/>
    <lineage>
        <taxon>Eukaryota</taxon>
        <taxon>Metazoa</taxon>
        <taxon>Chordata</taxon>
        <taxon>Craniata</taxon>
        <taxon>Vertebrata</taxon>
        <taxon>Euteleostomi</taxon>
        <taxon>Mammalia</taxon>
        <taxon>Eutheria</taxon>
        <taxon>Laurasiatheria</taxon>
        <taxon>Carnivora</taxon>
        <taxon>Caniformia</taxon>
        <taxon>Musteloidea</taxon>
        <taxon>Mustelidae</taxon>
        <taxon>Guloninae</taxon>
        <taxon>Gulo</taxon>
    </lineage>
</organism>
<dbReference type="EMBL" id="CYRY02002882">
    <property type="protein sequence ID" value="VCW67583.1"/>
    <property type="molecule type" value="Genomic_DNA"/>
</dbReference>
<evidence type="ECO:0000313" key="2">
    <source>
        <dbReference type="EMBL" id="VCW67583.1"/>
    </source>
</evidence>
<evidence type="ECO:0000313" key="3">
    <source>
        <dbReference type="Proteomes" id="UP000269945"/>
    </source>
</evidence>
<sequence length="75" mass="9063">MRRHTRRNRCQSSATRRMSRPSVGPSNPVSPWWWLRWVWLAMAWSWPRTWPHVGLSDHPPPPTCSSWPWPTFCWP</sequence>
<proteinExistence type="predicted"/>
<evidence type="ECO:0000256" key="1">
    <source>
        <dbReference type="SAM" id="MobiDB-lite"/>
    </source>
</evidence>
<feature type="region of interest" description="Disordered" evidence="1">
    <location>
        <begin position="1"/>
        <end position="30"/>
    </location>
</feature>
<protein>
    <submittedName>
        <fullName evidence="2">Uncharacterized protein</fullName>
    </submittedName>
</protein>
<dbReference type="AlphaFoldDB" id="A0A9X9LGJ8"/>
<reference evidence="2 3" key="1">
    <citation type="submission" date="2018-10" db="EMBL/GenBank/DDBJ databases">
        <authorList>
            <person name="Ekblom R."/>
            <person name="Jareborg N."/>
        </authorList>
    </citation>
    <scope>NUCLEOTIDE SEQUENCE [LARGE SCALE GENOMIC DNA]</scope>
    <source>
        <tissue evidence="2">Muscle</tissue>
    </source>
</reference>
<dbReference type="Proteomes" id="UP000269945">
    <property type="component" value="Unassembled WGS sequence"/>
</dbReference>